<gene>
    <name evidence="1" type="ORF">LC087_12040</name>
</gene>
<dbReference type="RefSeq" id="WP_226543062.1">
    <property type="nucleotide sequence ID" value="NZ_CP129013.1"/>
</dbReference>
<dbReference type="Proteomes" id="UP001197974">
    <property type="component" value="Chromosome"/>
</dbReference>
<evidence type="ECO:0000313" key="1">
    <source>
        <dbReference type="EMBL" id="WLR41608.1"/>
    </source>
</evidence>
<proteinExistence type="predicted"/>
<name>A0ABY9JSY7_9BACI</name>
<accession>A0ABY9JSY7</accession>
<keyword evidence="2" id="KW-1185">Reference proteome</keyword>
<reference evidence="1 2" key="1">
    <citation type="submission" date="2023-06" db="EMBL/GenBank/DDBJ databases">
        <title>Five Gram-positive bacteria isolated from mangrove sediments in Shenzhen, Guangdong, China.</title>
        <authorList>
            <person name="Yu S."/>
            <person name="Zheng W."/>
            <person name="Huang Y."/>
        </authorList>
    </citation>
    <scope>NUCLEOTIDE SEQUENCE [LARGE SCALE GENOMIC DNA]</scope>
    <source>
        <strain evidence="1 2">SaN35-3</strain>
    </source>
</reference>
<dbReference type="EMBL" id="CP129013">
    <property type="protein sequence ID" value="WLR41608.1"/>
    <property type="molecule type" value="Genomic_DNA"/>
</dbReference>
<evidence type="ECO:0000313" key="2">
    <source>
        <dbReference type="Proteomes" id="UP001197974"/>
    </source>
</evidence>
<sequence length="72" mass="8418">MELVYVPLYNKKKQDIGNDAYYIIKSFQELPDHSLKAQLSGMIYVLVSGFLSKDAEEKYGMFFKICLSWQEN</sequence>
<protein>
    <submittedName>
        <fullName evidence="1">Uncharacterized protein</fullName>
    </submittedName>
</protein>
<organism evidence="1 2">
    <name type="scientific">Bacillus carboniphilus</name>
    <dbReference type="NCBI Taxonomy" id="86663"/>
    <lineage>
        <taxon>Bacteria</taxon>
        <taxon>Bacillati</taxon>
        <taxon>Bacillota</taxon>
        <taxon>Bacilli</taxon>
        <taxon>Bacillales</taxon>
        <taxon>Bacillaceae</taxon>
        <taxon>Bacillus</taxon>
    </lineage>
</organism>